<dbReference type="eggNOG" id="COG0438">
    <property type="taxonomic scope" value="Bacteria"/>
</dbReference>
<evidence type="ECO:0000313" key="3">
    <source>
        <dbReference type="EMBL" id="EKT54129.1"/>
    </source>
</evidence>
<dbReference type="PATRIC" id="fig|1141662.3.peg.3666"/>
<dbReference type="STRING" id="1141662.OOA_18064"/>
<dbReference type="Proteomes" id="UP000009336">
    <property type="component" value="Unassembled WGS sequence"/>
</dbReference>
<dbReference type="OrthoDB" id="9775208at2"/>
<keyword evidence="3" id="KW-0808">Transferase</keyword>
<comment type="caution">
    <text evidence="3">The sequence shown here is derived from an EMBL/GenBank/DDBJ whole genome shotgun (WGS) entry which is preliminary data.</text>
</comment>
<dbReference type="Pfam" id="PF00534">
    <property type="entry name" value="Glycos_transf_1"/>
    <property type="match status" value="1"/>
</dbReference>
<dbReference type="InterPro" id="IPR028098">
    <property type="entry name" value="Glyco_trans_4-like_N"/>
</dbReference>
<protein>
    <submittedName>
        <fullName evidence="3">Galactosyltransferase</fullName>
    </submittedName>
</protein>
<organism evidence="3 4">
    <name type="scientific">Providencia burhodogranariea DSM 19968</name>
    <dbReference type="NCBI Taxonomy" id="1141662"/>
    <lineage>
        <taxon>Bacteria</taxon>
        <taxon>Pseudomonadati</taxon>
        <taxon>Pseudomonadota</taxon>
        <taxon>Gammaproteobacteria</taxon>
        <taxon>Enterobacterales</taxon>
        <taxon>Morganellaceae</taxon>
        <taxon>Providencia</taxon>
    </lineage>
</organism>
<dbReference type="GO" id="GO:1901135">
    <property type="term" value="P:carbohydrate derivative metabolic process"/>
    <property type="evidence" value="ECO:0007669"/>
    <property type="project" value="UniProtKB-ARBA"/>
</dbReference>
<dbReference type="RefSeq" id="WP_008913580.1">
    <property type="nucleotide sequence ID" value="NZ_KB233226.1"/>
</dbReference>
<evidence type="ECO:0000259" key="2">
    <source>
        <dbReference type="Pfam" id="PF13439"/>
    </source>
</evidence>
<dbReference type="EMBL" id="AKKL01000050">
    <property type="protein sequence ID" value="EKT54129.1"/>
    <property type="molecule type" value="Genomic_DNA"/>
</dbReference>
<evidence type="ECO:0000313" key="4">
    <source>
        <dbReference type="Proteomes" id="UP000009336"/>
    </source>
</evidence>
<dbReference type="SUPFAM" id="SSF53756">
    <property type="entry name" value="UDP-Glycosyltransferase/glycogen phosphorylase"/>
    <property type="match status" value="1"/>
</dbReference>
<dbReference type="Pfam" id="PF13439">
    <property type="entry name" value="Glyco_transf_4"/>
    <property type="match status" value="1"/>
</dbReference>
<dbReference type="Gene3D" id="3.40.50.2000">
    <property type="entry name" value="Glycogen Phosphorylase B"/>
    <property type="match status" value="2"/>
</dbReference>
<gene>
    <name evidence="3" type="ORF">OOA_18064</name>
</gene>
<keyword evidence="4" id="KW-1185">Reference proteome</keyword>
<feature type="domain" description="Glycosyl transferase family 1" evidence="1">
    <location>
        <begin position="176"/>
        <end position="340"/>
    </location>
</feature>
<keyword evidence="3" id="KW-0328">Glycosyltransferase</keyword>
<proteinExistence type="predicted"/>
<reference evidence="3 4" key="1">
    <citation type="journal article" date="2012" name="BMC Genomics">
        <title>Comparative genomics of bacteria in the genus Providencia isolated from wild Drosophila melanogaster.</title>
        <authorList>
            <person name="Galac M.R."/>
            <person name="Lazzaro B.P."/>
        </authorList>
    </citation>
    <scope>NUCLEOTIDE SEQUENCE [LARGE SCALE GENOMIC DNA]</scope>
    <source>
        <strain evidence="3 4">DSM 19968</strain>
    </source>
</reference>
<accession>K8W106</accession>
<dbReference type="AlphaFoldDB" id="K8W106"/>
<dbReference type="InterPro" id="IPR001296">
    <property type="entry name" value="Glyco_trans_1"/>
</dbReference>
<dbReference type="GO" id="GO:0016757">
    <property type="term" value="F:glycosyltransferase activity"/>
    <property type="evidence" value="ECO:0007669"/>
    <property type="project" value="UniProtKB-KW"/>
</dbReference>
<name>K8W106_9GAMM</name>
<feature type="domain" description="Glycosyltransferase subfamily 4-like N-terminal" evidence="2">
    <location>
        <begin position="12"/>
        <end position="168"/>
    </location>
</feature>
<evidence type="ECO:0000259" key="1">
    <source>
        <dbReference type="Pfam" id="PF00534"/>
    </source>
</evidence>
<sequence>MKIAFVITGLGMGGAEKQVCAIADKLAINNDVILISLSNEKIIIKPENINIKLFSLGMKKTPLSFILALKETRKILADYKPDIVHSHMIHANIFSRILRLFIRMPVLVCTAHSKNEGGKLRTLLYRITDNLATISTNVSQEAVDSFISQKATKPGRMIPFYNGIDTDKFHYDANIRKNKRQEINISEETKIILAVGRLTEAKDYPNLLHAFSKLNKSTQPKLLIIGDGEDKNKLLQLADKLNISQYVIWLGIRHDVQDWMSACDLFVLSSAWEGFGLVVAEAMACERLVIGTNAGGVSEVINEYGLLIPTNDSDALSSAIVQYLSLTTHERNIIGANARKHVIDKFSLDKISHEWLKLYTDFLK</sequence>
<dbReference type="PANTHER" id="PTHR12526">
    <property type="entry name" value="GLYCOSYLTRANSFERASE"/>
    <property type="match status" value="1"/>
</dbReference>
<dbReference type="HOGENOM" id="CLU_009583_0_3_6"/>